<comment type="caution">
    <text evidence="1">The sequence shown here is derived from an EMBL/GenBank/DDBJ whole genome shotgun (WGS) entry which is preliminary data.</text>
</comment>
<dbReference type="Proteomes" id="UP000789525">
    <property type="component" value="Unassembled WGS sequence"/>
</dbReference>
<accession>A0ACA9PAK2</accession>
<dbReference type="EMBL" id="CAJVPT010031748">
    <property type="protein sequence ID" value="CAG8699004.1"/>
    <property type="molecule type" value="Genomic_DNA"/>
</dbReference>
<feature type="non-terminal residue" evidence="1">
    <location>
        <position position="139"/>
    </location>
</feature>
<evidence type="ECO:0000313" key="1">
    <source>
        <dbReference type="EMBL" id="CAG8699004.1"/>
    </source>
</evidence>
<organism evidence="1 2">
    <name type="scientific">Acaulospora colombiana</name>
    <dbReference type="NCBI Taxonomy" id="27376"/>
    <lineage>
        <taxon>Eukaryota</taxon>
        <taxon>Fungi</taxon>
        <taxon>Fungi incertae sedis</taxon>
        <taxon>Mucoromycota</taxon>
        <taxon>Glomeromycotina</taxon>
        <taxon>Glomeromycetes</taxon>
        <taxon>Diversisporales</taxon>
        <taxon>Acaulosporaceae</taxon>
        <taxon>Acaulospora</taxon>
    </lineage>
</organism>
<proteinExistence type="predicted"/>
<gene>
    <name evidence="1" type="ORF">ACOLOM_LOCUS10157</name>
</gene>
<protein>
    <submittedName>
        <fullName evidence="1">264_t:CDS:1</fullName>
    </submittedName>
</protein>
<sequence length="139" mass="15267">MNSTQTVLVDLENNNTNHSDPIEVENHRFSTLKAETESETSVITTYTPPDGGMKAWRLVAGGHHFKEHLPLALGIVTAATALSLTFTAYVFLCAASYLIQAKGFAIATRIVTGICFGMLALANFLMRTQECYLKQDIQQ</sequence>
<evidence type="ECO:0000313" key="2">
    <source>
        <dbReference type="Proteomes" id="UP000789525"/>
    </source>
</evidence>
<reference evidence="1" key="1">
    <citation type="submission" date="2021-06" db="EMBL/GenBank/DDBJ databases">
        <authorList>
            <person name="Kallberg Y."/>
            <person name="Tangrot J."/>
            <person name="Rosling A."/>
        </authorList>
    </citation>
    <scope>NUCLEOTIDE SEQUENCE</scope>
    <source>
        <strain evidence="1">CL356</strain>
    </source>
</reference>
<name>A0ACA9PAK2_9GLOM</name>
<keyword evidence="2" id="KW-1185">Reference proteome</keyword>